<evidence type="ECO:0000256" key="1">
    <source>
        <dbReference type="ARBA" id="ARBA00009320"/>
    </source>
</evidence>
<evidence type="ECO:0008006" key="4">
    <source>
        <dbReference type="Google" id="ProtNLM"/>
    </source>
</evidence>
<reference evidence="2 3" key="1">
    <citation type="submission" date="2016-08" db="EMBL/GenBank/DDBJ databases">
        <title>New Insights into Marine Group III Euryarchaeota, from dark to light.</title>
        <authorList>
            <person name="Haro-Moreno J.M."/>
            <person name="Rodriguez-Valera F."/>
            <person name="Lopez-Garcia P."/>
            <person name="Moreira D."/>
            <person name="Martin-Cuadrado A.B."/>
        </authorList>
    </citation>
    <scope>NUCLEOTIDE SEQUENCE [LARGE SCALE GENOMIC DNA]</scope>
    <source>
        <strain evidence="2">CG-Epi2</strain>
    </source>
</reference>
<comment type="caution">
    <text evidence="2">The sequence shown here is derived from an EMBL/GenBank/DDBJ whole genome shotgun (WGS) entry which is preliminary data.</text>
</comment>
<dbReference type="EMBL" id="MIYZ01000018">
    <property type="protein sequence ID" value="OIR22304.1"/>
    <property type="molecule type" value="Genomic_DNA"/>
</dbReference>
<gene>
    <name evidence="2" type="ORF">BET99_04735</name>
</gene>
<dbReference type="Proteomes" id="UP000183615">
    <property type="component" value="Unassembled WGS sequence"/>
</dbReference>
<accession>A0A1J5U1C0</accession>
<dbReference type="PANTHER" id="PTHR42743:SF11">
    <property type="entry name" value="AMINODEOXYCHORISMATE LYASE"/>
    <property type="match status" value="1"/>
</dbReference>
<sequence>MSIMIRIAMWSGPRNISTAMMRAWENRLDTFVVDEPFYAHYLSKNRVEHPGREEVLLNGEIDSYKVSQGLVKDISNSHKVYYQKHMTHHLLDSVNRDWMKDVINCFLIRNPKDMIISYSKIHSDITRDLLGIEQQKEIFDYVQNFTGEVPPVIDSKDVLLNPRGVLTKFCNRIGIDFSEKMLNWPKGSRDTDGIWGKYWYNNVINSTGFNPYTVKNSEVPDEYKSIYKESLKLYEDLHYLRIR</sequence>
<protein>
    <recommendedName>
        <fullName evidence="4">Branched-chain amino acid aminotransferase</fullName>
    </recommendedName>
</protein>
<dbReference type="SUPFAM" id="SSF52540">
    <property type="entry name" value="P-loop containing nucleoside triphosphate hydrolases"/>
    <property type="match status" value="1"/>
</dbReference>
<name>A0A1J5U1C0_9ARCH</name>
<dbReference type="InterPro" id="IPR050571">
    <property type="entry name" value="Class-IV_PLP-Dep_Aminotrnsfr"/>
</dbReference>
<dbReference type="Gene3D" id="3.40.50.300">
    <property type="entry name" value="P-loop containing nucleotide triphosphate hydrolases"/>
    <property type="match status" value="1"/>
</dbReference>
<dbReference type="InterPro" id="IPR027417">
    <property type="entry name" value="P-loop_NTPase"/>
</dbReference>
<evidence type="ECO:0000313" key="2">
    <source>
        <dbReference type="EMBL" id="OIR22304.1"/>
    </source>
</evidence>
<dbReference type="AlphaFoldDB" id="A0A1J5U1C0"/>
<proteinExistence type="inferred from homology"/>
<dbReference type="GO" id="GO:0019752">
    <property type="term" value="P:carboxylic acid metabolic process"/>
    <property type="evidence" value="ECO:0007669"/>
    <property type="project" value="TreeGrafter"/>
</dbReference>
<organism evidence="2 3">
    <name type="scientific">Marine Group III euryarchaeote CG-Epi2</name>
    <dbReference type="NCBI Taxonomy" id="1888996"/>
    <lineage>
        <taxon>Archaea</taxon>
        <taxon>Methanobacteriati</taxon>
        <taxon>Thermoplasmatota</taxon>
        <taxon>Thermoplasmata</taxon>
        <taxon>Candidatus Thermoprofundales</taxon>
    </lineage>
</organism>
<dbReference type="Pfam" id="PF19798">
    <property type="entry name" value="Sulfotransfer_5"/>
    <property type="match status" value="1"/>
</dbReference>
<evidence type="ECO:0000313" key="3">
    <source>
        <dbReference type="Proteomes" id="UP000183615"/>
    </source>
</evidence>
<comment type="similarity">
    <text evidence="1">Belongs to the class-IV pyridoxal-phosphate-dependent aminotransferase family.</text>
</comment>
<dbReference type="PANTHER" id="PTHR42743">
    <property type="entry name" value="AMINO-ACID AMINOTRANSFERASE"/>
    <property type="match status" value="1"/>
</dbReference>